<dbReference type="EMBL" id="LXMA01000002">
    <property type="protein sequence ID" value="OAT74105.1"/>
    <property type="molecule type" value="Genomic_DNA"/>
</dbReference>
<evidence type="ECO:0000313" key="1">
    <source>
        <dbReference type="EMBL" id="OAT74105.1"/>
    </source>
</evidence>
<dbReference type="AlphaFoldDB" id="A0A1B7KVP5"/>
<accession>A0A1B7KVP5</accession>
<protein>
    <recommendedName>
        <fullName evidence="3">Methyltransferase domain-containing protein</fullName>
    </recommendedName>
</protein>
<gene>
    <name evidence="1" type="ORF">A7K69_16220</name>
</gene>
<sequence>MKELAWDSVGLDFWKLGRRTAKPNEETIKWYLENVKSGDYVLVVGGTTIDLINSFVETGAHVYVADFSKRICNELKAYVPHNVSICNVNILNPPFEWLAKFDLVTSDTLINRFDYTEAVIFEQNVRNILKIGGMMKSTVKIGLYEMDYNLIRLAKKRGYSLSFWDAPSKTIDYSLAKEILYEGVLPHGDISKDVLISWYSNRGREKRFDVDDIRLLFDEWSSVEIEKDYKDRVRVKTIK</sequence>
<name>A0A1B7KVP5_PARTM</name>
<dbReference type="InterPro" id="IPR029063">
    <property type="entry name" value="SAM-dependent_MTases_sf"/>
</dbReference>
<dbReference type="Proteomes" id="UP000078290">
    <property type="component" value="Unassembled WGS sequence"/>
</dbReference>
<dbReference type="RefSeq" id="WP_064550381.1">
    <property type="nucleotide sequence ID" value="NZ_LXMA01000002.1"/>
</dbReference>
<evidence type="ECO:0000313" key="2">
    <source>
        <dbReference type="Proteomes" id="UP000078290"/>
    </source>
</evidence>
<dbReference type="OrthoDB" id="9806359at2"/>
<evidence type="ECO:0008006" key="3">
    <source>
        <dbReference type="Google" id="ProtNLM"/>
    </source>
</evidence>
<reference evidence="2" key="1">
    <citation type="submission" date="2016-05" db="EMBL/GenBank/DDBJ databases">
        <authorList>
            <person name="Wang W."/>
            <person name="Zhu L."/>
        </authorList>
    </citation>
    <scope>NUCLEOTIDE SEQUENCE [LARGE SCALE GENOMIC DNA]</scope>
    <source>
        <strain evidence="2">W-2</strain>
    </source>
</reference>
<dbReference type="Gene3D" id="1.10.150.330">
    <property type="entry name" value="zn-dependent alcohol dehydrogenase"/>
    <property type="match status" value="1"/>
</dbReference>
<dbReference type="Gene3D" id="3.40.50.150">
    <property type="entry name" value="Vaccinia Virus protein VP39"/>
    <property type="match status" value="1"/>
</dbReference>
<proteinExistence type="predicted"/>
<comment type="caution">
    <text evidence="1">The sequence shown here is derived from an EMBL/GenBank/DDBJ whole genome shotgun (WGS) entry which is preliminary data.</text>
</comment>
<organism evidence="1 2">
    <name type="scientific">Parageobacillus thermoglucosidasius</name>
    <name type="common">Geobacillus thermoglucosidasius</name>
    <dbReference type="NCBI Taxonomy" id="1426"/>
    <lineage>
        <taxon>Bacteria</taxon>
        <taxon>Bacillati</taxon>
        <taxon>Bacillota</taxon>
        <taxon>Bacilli</taxon>
        <taxon>Bacillales</taxon>
        <taxon>Anoxybacillaceae</taxon>
        <taxon>Parageobacillus</taxon>
    </lineage>
</organism>
<dbReference type="SUPFAM" id="SSF53335">
    <property type="entry name" value="S-adenosyl-L-methionine-dependent methyltransferases"/>
    <property type="match status" value="1"/>
</dbReference>